<accession>A0A9Q8Z3B5</accession>
<feature type="region of interest" description="Disordered" evidence="19">
    <location>
        <begin position="1"/>
        <end position="57"/>
    </location>
</feature>
<feature type="region of interest" description="Disordered" evidence="19">
    <location>
        <begin position="1082"/>
        <end position="1170"/>
    </location>
</feature>
<keyword evidence="16" id="KW-1208">Phospholipid metabolism</keyword>
<sequence length="1170" mass="130929">MARPRKDVKFQHQVRSASNGRTRRPSQSMSEFSDPGSPTIKEEPAPPASEQPPQSEYEKKKANFITRTIWTLVMIAAFFWALGAGHLFIIIMVTAVQCISFKEVIAIANVPSKARSLRFTKSLNWYFLGTAMYFLYGESVIYYFKHILMVDRLLLPLATHHRFISFMLYIIGFIFFVFSLQKGHYKFQFTQFAWTHMALFLIVGQAHFVINNIFEGFIWFLLPVSMVITNDIFAYLCGITFGRTPLIQISPKKTWEGFLGAWFFTILWGIGVTHFVAQYKYFICPVNDLGANIWSGLECKPNPVFIARNYTIPFLPEGLPIPNTFNIMPVQFHVIMLATFASLIAPFGGFFASGLKRTFKIKDFGDSIPGHGGMTDRMDCQFIMGSIAFFYYSSFIAVHHTTVGGVIEAAITGLTYEEQMEVVKKLSKHLVNQEIISPKVLELLSQQMVGRITSTPMPPRPFVNDALWHCLCPGFSANSATGSIVARAARRPQRNALQKYGNPTPHNQLRAYTLSSPCRAANDSFFSQPGAVPLGLRSFGEKPHPPSNLGPRPKPPLAQLPTSVLYEHARAEGAKGHWDEVMNICRVLIKDRGEQPNREMYTAVLHSFVSSNNGTAGKLRKVLEEMGFWRDRDGSLYGNPKIELDARACECVLEVLAVHPDYLLRAEILEYMKSRWLTLSGRGQNYVVAGLLRERHFEQALDMMEDMVRNSIRVESWVFDEAMWILLEFQEVEEAFYVLSLKESMLNKTGGGGATKASDALWGALLDAAAQRRLHEETVKVWMSQVQPGYLKPGTGTCMSVLALASDNGDVELATDVFRLLTERETTFTTHHYELIMATHLKANDLEAALSVILIMVDANIKVDAGTCQPLFHYLAKDTGNGVSRPLEAFTLLQNFEAAGRKVPTAAVNACIQASLSLNRLEEAIEIYKALHTVSHAGPNTNTFNLLFKGCHQFARKELAMFLANEMLQLGVKPDRITYDRLILVCIRSGDLEDALLYYEEMLSGGGNDSMKPRRGTWESLIRLCVNKGDDRAVALLKEYKQWVEEPRVHVEKAVVDRFEYGIKPSLEQAGHVRTERVLSEEIAEGQDDRPAAETIQSPDTEVGFRTVASDPRDGLLRPGNDVGADAETADMDKTANGEGAQPSAAREGQEGKEPREALRQSDVPSGAGH</sequence>
<dbReference type="GO" id="GO:0005789">
    <property type="term" value="C:endoplasmic reticulum membrane"/>
    <property type="evidence" value="ECO:0007669"/>
    <property type="project" value="TreeGrafter"/>
</dbReference>
<proteinExistence type="inferred from homology"/>
<evidence type="ECO:0000256" key="7">
    <source>
        <dbReference type="ARBA" id="ARBA00022516"/>
    </source>
</evidence>
<feature type="repeat" description="PPR" evidence="17">
    <location>
        <begin position="975"/>
        <end position="1009"/>
    </location>
</feature>
<feature type="repeat" description="PPR" evidence="17">
    <location>
        <begin position="940"/>
        <end position="974"/>
    </location>
</feature>
<feature type="transmembrane region" description="Helical" evidence="20">
    <location>
        <begin position="258"/>
        <end position="277"/>
    </location>
</feature>
<dbReference type="EC" id="2.7.7.41" evidence="6 18"/>
<evidence type="ECO:0000256" key="14">
    <source>
        <dbReference type="ARBA" id="ARBA00023136"/>
    </source>
</evidence>
<dbReference type="InterPro" id="IPR057027">
    <property type="entry name" value="TPR_mt"/>
</dbReference>
<comment type="catalytic activity">
    <reaction evidence="1 18">
        <text>a 1,2-diacyl-sn-glycero-3-phosphate + CTP + H(+) = a CDP-1,2-diacyl-sn-glycerol + diphosphate</text>
        <dbReference type="Rhea" id="RHEA:16229"/>
        <dbReference type="ChEBI" id="CHEBI:15378"/>
        <dbReference type="ChEBI" id="CHEBI:33019"/>
        <dbReference type="ChEBI" id="CHEBI:37563"/>
        <dbReference type="ChEBI" id="CHEBI:58332"/>
        <dbReference type="ChEBI" id="CHEBI:58608"/>
        <dbReference type="EC" id="2.7.7.41"/>
    </reaction>
</comment>
<keyword evidence="9 18" id="KW-0812">Transmembrane</keyword>
<evidence type="ECO:0000256" key="11">
    <source>
        <dbReference type="ARBA" id="ARBA00022737"/>
    </source>
</evidence>
<evidence type="ECO:0000259" key="21">
    <source>
        <dbReference type="Pfam" id="PF23276"/>
    </source>
</evidence>
<dbReference type="PANTHER" id="PTHR13773">
    <property type="entry name" value="PHOSPHATIDATE CYTIDYLYLTRANSFERASE"/>
    <property type="match status" value="1"/>
</dbReference>
<evidence type="ECO:0000256" key="16">
    <source>
        <dbReference type="ARBA" id="ARBA00023264"/>
    </source>
</evidence>
<evidence type="ECO:0000256" key="19">
    <source>
        <dbReference type="SAM" id="MobiDB-lite"/>
    </source>
</evidence>
<dbReference type="InterPro" id="IPR000374">
    <property type="entry name" value="PC_trans"/>
</dbReference>
<feature type="transmembrane region" description="Helical" evidence="20">
    <location>
        <begin position="123"/>
        <end position="143"/>
    </location>
</feature>
<name>A0A9Q8Z3B5_CURCL</name>
<dbReference type="PROSITE" id="PS01315">
    <property type="entry name" value="CDS"/>
    <property type="match status" value="1"/>
</dbReference>
<dbReference type="Pfam" id="PF01148">
    <property type="entry name" value="CTP_transf_1"/>
    <property type="match status" value="1"/>
</dbReference>
<protein>
    <recommendedName>
        <fullName evidence="6 18">Phosphatidate cytidylyltransferase</fullName>
        <ecNumber evidence="6 18">2.7.7.41</ecNumber>
    </recommendedName>
</protein>
<evidence type="ECO:0000256" key="9">
    <source>
        <dbReference type="ARBA" id="ARBA00022692"/>
    </source>
</evidence>
<evidence type="ECO:0000256" key="17">
    <source>
        <dbReference type="PROSITE-ProRule" id="PRU00708"/>
    </source>
</evidence>
<keyword evidence="15" id="KW-0594">Phospholipid biosynthesis</keyword>
<evidence type="ECO:0000256" key="4">
    <source>
        <dbReference type="ARBA" id="ARBA00005189"/>
    </source>
</evidence>
<evidence type="ECO:0000256" key="18">
    <source>
        <dbReference type="RuleBase" id="RU003938"/>
    </source>
</evidence>
<dbReference type="VEuPathDB" id="FungiDB:yc1106_02735"/>
<keyword evidence="8 18" id="KW-0808">Transferase</keyword>
<comment type="pathway">
    <text evidence="4">Lipid metabolism.</text>
</comment>
<feature type="transmembrane region" description="Helical" evidence="20">
    <location>
        <begin position="163"/>
        <end position="180"/>
    </location>
</feature>
<dbReference type="EMBL" id="CP089275">
    <property type="protein sequence ID" value="USP75461.1"/>
    <property type="molecule type" value="Genomic_DNA"/>
</dbReference>
<dbReference type="GO" id="GO:0008654">
    <property type="term" value="P:phospholipid biosynthetic process"/>
    <property type="evidence" value="ECO:0007669"/>
    <property type="project" value="UniProtKB-KW"/>
</dbReference>
<comment type="pathway">
    <text evidence="3 18">Phospholipid metabolism; CDP-diacylglycerol biosynthesis; CDP-diacylglycerol from sn-glycerol 3-phosphate: step 3/3.</text>
</comment>
<keyword evidence="23" id="KW-1185">Reference proteome</keyword>
<feature type="transmembrane region" description="Helical" evidence="20">
    <location>
        <begin position="330"/>
        <end position="352"/>
    </location>
</feature>
<feature type="compositionally biased region" description="Basic and acidic residues" evidence="19">
    <location>
        <begin position="1"/>
        <end position="10"/>
    </location>
</feature>
<comment type="subcellular location">
    <subcellularLocation>
        <location evidence="2">Membrane</location>
        <topology evidence="2">Multi-pass membrane protein</topology>
    </subcellularLocation>
</comment>
<evidence type="ECO:0000256" key="5">
    <source>
        <dbReference type="ARBA" id="ARBA00010185"/>
    </source>
</evidence>
<evidence type="ECO:0000256" key="8">
    <source>
        <dbReference type="ARBA" id="ARBA00022679"/>
    </source>
</evidence>
<feature type="transmembrane region" description="Helical" evidence="20">
    <location>
        <begin position="192"/>
        <end position="210"/>
    </location>
</feature>
<feature type="compositionally biased region" description="Polar residues" evidence="19">
    <location>
        <begin position="13"/>
        <end position="31"/>
    </location>
</feature>
<keyword evidence="13" id="KW-0443">Lipid metabolism</keyword>
<evidence type="ECO:0000313" key="22">
    <source>
        <dbReference type="EMBL" id="USP75461.1"/>
    </source>
</evidence>
<feature type="transmembrane region" description="Helical" evidence="20">
    <location>
        <begin position="216"/>
        <end position="237"/>
    </location>
</feature>
<dbReference type="PROSITE" id="PS51375">
    <property type="entry name" value="PPR"/>
    <property type="match status" value="2"/>
</dbReference>
<evidence type="ECO:0000256" key="1">
    <source>
        <dbReference type="ARBA" id="ARBA00001698"/>
    </source>
</evidence>
<evidence type="ECO:0000256" key="13">
    <source>
        <dbReference type="ARBA" id="ARBA00023098"/>
    </source>
</evidence>
<evidence type="ECO:0000256" key="6">
    <source>
        <dbReference type="ARBA" id="ARBA00012487"/>
    </source>
</evidence>
<dbReference type="InterPro" id="IPR016720">
    <property type="entry name" value="PC_Trfase_euk"/>
</dbReference>
<keyword evidence="12 20" id="KW-1133">Transmembrane helix</keyword>
<feature type="domain" description="Pentatricopeptide repeat-containing protein-mitochondrial" evidence="21">
    <location>
        <begin position="796"/>
        <end position="930"/>
    </location>
</feature>
<evidence type="ECO:0000256" key="2">
    <source>
        <dbReference type="ARBA" id="ARBA00004141"/>
    </source>
</evidence>
<evidence type="ECO:0000256" key="20">
    <source>
        <dbReference type="SAM" id="Phobius"/>
    </source>
</evidence>
<evidence type="ECO:0000256" key="12">
    <source>
        <dbReference type="ARBA" id="ARBA00022989"/>
    </source>
</evidence>
<gene>
    <name evidence="22" type="ORF">yc1106_02735</name>
</gene>
<evidence type="ECO:0000256" key="3">
    <source>
        <dbReference type="ARBA" id="ARBA00005119"/>
    </source>
</evidence>
<evidence type="ECO:0000313" key="23">
    <source>
        <dbReference type="Proteomes" id="UP001056012"/>
    </source>
</evidence>
<dbReference type="Pfam" id="PF13812">
    <property type="entry name" value="PPR_3"/>
    <property type="match status" value="1"/>
</dbReference>
<organism evidence="22 23">
    <name type="scientific">Curvularia clavata</name>
    <dbReference type="NCBI Taxonomy" id="95742"/>
    <lineage>
        <taxon>Eukaryota</taxon>
        <taxon>Fungi</taxon>
        <taxon>Dikarya</taxon>
        <taxon>Ascomycota</taxon>
        <taxon>Pezizomycotina</taxon>
        <taxon>Dothideomycetes</taxon>
        <taxon>Pleosporomycetidae</taxon>
        <taxon>Pleosporales</taxon>
        <taxon>Pleosporineae</taxon>
        <taxon>Pleosporaceae</taxon>
        <taxon>Curvularia</taxon>
    </lineage>
</organism>
<keyword evidence="7" id="KW-0444">Lipid biosynthesis</keyword>
<keyword evidence="14 20" id="KW-0472">Membrane</keyword>
<feature type="transmembrane region" description="Helical" evidence="20">
    <location>
        <begin position="88"/>
        <end position="111"/>
    </location>
</feature>
<feature type="compositionally biased region" description="Basic and acidic residues" evidence="19">
    <location>
        <begin position="1148"/>
        <end position="1160"/>
    </location>
</feature>
<dbReference type="AlphaFoldDB" id="A0A9Q8Z3B5"/>
<dbReference type="Proteomes" id="UP001056012">
    <property type="component" value="Chromosome 2"/>
</dbReference>
<evidence type="ECO:0000256" key="15">
    <source>
        <dbReference type="ARBA" id="ARBA00023209"/>
    </source>
</evidence>
<evidence type="ECO:0000256" key="10">
    <source>
        <dbReference type="ARBA" id="ARBA00022695"/>
    </source>
</evidence>
<dbReference type="Pfam" id="PF23276">
    <property type="entry name" value="TPR_24"/>
    <property type="match status" value="1"/>
</dbReference>
<reference evidence="22" key="1">
    <citation type="submission" date="2021-12" db="EMBL/GenBank/DDBJ databases">
        <title>Curvularia clavata genome.</title>
        <authorList>
            <person name="Cao Y."/>
        </authorList>
    </citation>
    <scope>NUCLEOTIDE SEQUENCE</scope>
    <source>
        <strain evidence="22">Yc1106</strain>
    </source>
</reference>
<keyword evidence="10 18" id="KW-0548">Nucleotidyltransferase</keyword>
<feature type="transmembrane region" description="Helical" evidence="20">
    <location>
        <begin position="64"/>
        <end position="82"/>
    </location>
</feature>
<dbReference type="GO" id="GO:0004605">
    <property type="term" value="F:phosphatidate cytidylyltransferase activity"/>
    <property type="evidence" value="ECO:0007669"/>
    <property type="project" value="UniProtKB-EC"/>
</dbReference>
<comment type="similarity">
    <text evidence="5 18">Belongs to the CDS family.</text>
</comment>
<dbReference type="InterPro" id="IPR002885">
    <property type="entry name" value="PPR_rpt"/>
</dbReference>
<dbReference type="Gene3D" id="1.25.40.10">
    <property type="entry name" value="Tetratricopeptide repeat domain"/>
    <property type="match status" value="3"/>
</dbReference>
<dbReference type="PANTHER" id="PTHR13773:SF8">
    <property type="entry name" value="PHOSPHATIDATE CYTIDYLYLTRANSFERASE, PHOTORECEPTOR-SPECIFIC"/>
    <property type="match status" value="1"/>
</dbReference>
<dbReference type="OrthoDB" id="747253at2759"/>
<dbReference type="InterPro" id="IPR011990">
    <property type="entry name" value="TPR-like_helical_dom_sf"/>
</dbReference>
<keyword evidence="11" id="KW-0677">Repeat</keyword>